<reference evidence="3 4" key="1">
    <citation type="submission" date="2019-07" db="EMBL/GenBank/DDBJ databases">
        <title>New species of Amycolatopsis and Streptomyces.</title>
        <authorList>
            <person name="Duangmal K."/>
            <person name="Teo W.F.A."/>
            <person name="Lipun K."/>
        </authorList>
    </citation>
    <scope>NUCLEOTIDE SEQUENCE [LARGE SCALE GENOMIC DNA]</scope>
    <source>
        <strain evidence="3 4">JCM 30562</strain>
    </source>
</reference>
<evidence type="ECO:0000313" key="3">
    <source>
        <dbReference type="EMBL" id="TVT22257.1"/>
    </source>
</evidence>
<dbReference type="Proteomes" id="UP000318578">
    <property type="component" value="Unassembled WGS sequence"/>
</dbReference>
<dbReference type="InterPro" id="IPR001128">
    <property type="entry name" value="Cyt_P450"/>
</dbReference>
<protein>
    <submittedName>
        <fullName evidence="3">Cytochrome P450</fullName>
    </submittedName>
</protein>
<keyword evidence="2" id="KW-0479">Metal-binding</keyword>
<dbReference type="PRINTS" id="PR00359">
    <property type="entry name" value="BP450"/>
</dbReference>
<keyword evidence="2" id="KW-0503">Monooxygenase</keyword>
<dbReference type="GO" id="GO:0005506">
    <property type="term" value="F:iron ion binding"/>
    <property type="evidence" value="ECO:0007669"/>
    <property type="project" value="InterPro"/>
</dbReference>
<gene>
    <name evidence="3" type="ORF">FNH06_13810</name>
</gene>
<dbReference type="SUPFAM" id="SSF48264">
    <property type="entry name" value="Cytochrome P450"/>
    <property type="match status" value="1"/>
</dbReference>
<comment type="similarity">
    <text evidence="1 2">Belongs to the cytochrome P450 family.</text>
</comment>
<dbReference type="AlphaFoldDB" id="A0A558ADB1"/>
<dbReference type="GO" id="GO:0020037">
    <property type="term" value="F:heme binding"/>
    <property type="evidence" value="ECO:0007669"/>
    <property type="project" value="InterPro"/>
</dbReference>
<dbReference type="PANTHER" id="PTHR46696:SF6">
    <property type="entry name" value="P450, PUTATIVE (EUROFUNG)-RELATED"/>
    <property type="match status" value="1"/>
</dbReference>
<accession>A0A558ADB1</accession>
<dbReference type="Pfam" id="PF00067">
    <property type="entry name" value="p450"/>
    <property type="match status" value="1"/>
</dbReference>
<evidence type="ECO:0000313" key="4">
    <source>
        <dbReference type="Proteomes" id="UP000318578"/>
    </source>
</evidence>
<name>A0A558ADB1_9PSEU</name>
<evidence type="ECO:0000256" key="1">
    <source>
        <dbReference type="ARBA" id="ARBA00010617"/>
    </source>
</evidence>
<proteinExistence type="inferred from homology"/>
<dbReference type="RefSeq" id="WP_144638271.1">
    <property type="nucleotide sequence ID" value="NZ_BNAX01000006.1"/>
</dbReference>
<dbReference type="PANTHER" id="PTHR46696">
    <property type="entry name" value="P450, PUTATIVE (EUROFUNG)-RELATED"/>
    <property type="match status" value="1"/>
</dbReference>
<dbReference type="PROSITE" id="PS00086">
    <property type="entry name" value="CYTOCHROME_P450"/>
    <property type="match status" value="1"/>
</dbReference>
<dbReference type="InterPro" id="IPR002397">
    <property type="entry name" value="Cyt_P450_B"/>
</dbReference>
<sequence>MTKSVEEILGNIDLYAEDQRENVLAAVAVARGECPVLRSSADGGYLVPTRYQDVRTVCGDPETFSSAQPSLRGVPVRVIPIDTDPPAHREYRKILNPYFSRSFLSRYEGQLREIAREAMSAFIDKGEFDVVADFAVPFSAGSLARVVFATDNLELVERGVAAAKQAAVASSSEAFGVLAGLAVEALAEAEAAPDGREDVLAALVTARIDGRPLTVEERLDIVTTLFLGGLDTTRGVLTNIAYHLATRDDIEPRLREPDWWRRDLDEFLRLETTVAHMARTATRDTEVGGTPVKAGDRVAVFFAAANRDPARFERPDELVFDRPDNPHVSFGIGIHRCLGLHFARLQLAIAFEELLARTTNFALKPGADIPRQAGLSLNSPYRLELTFDRLPE</sequence>
<keyword evidence="2" id="KW-0560">Oxidoreductase</keyword>
<dbReference type="GO" id="GO:0004497">
    <property type="term" value="F:monooxygenase activity"/>
    <property type="evidence" value="ECO:0007669"/>
    <property type="project" value="UniProtKB-KW"/>
</dbReference>
<dbReference type="InterPro" id="IPR036396">
    <property type="entry name" value="Cyt_P450_sf"/>
</dbReference>
<keyword evidence="2" id="KW-0408">Iron</keyword>
<evidence type="ECO:0000256" key="2">
    <source>
        <dbReference type="RuleBase" id="RU000461"/>
    </source>
</evidence>
<dbReference type="EMBL" id="VJZA01000019">
    <property type="protein sequence ID" value="TVT22257.1"/>
    <property type="molecule type" value="Genomic_DNA"/>
</dbReference>
<dbReference type="GO" id="GO:0016705">
    <property type="term" value="F:oxidoreductase activity, acting on paired donors, with incorporation or reduction of molecular oxygen"/>
    <property type="evidence" value="ECO:0007669"/>
    <property type="project" value="InterPro"/>
</dbReference>
<keyword evidence="4" id="KW-1185">Reference proteome</keyword>
<dbReference type="Gene3D" id="1.10.630.10">
    <property type="entry name" value="Cytochrome P450"/>
    <property type="match status" value="1"/>
</dbReference>
<comment type="caution">
    <text evidence="3">The sequence shown here is derived from an EMBL/GenBank/DDBJ whole genome shotgun (WGS) entry which is preliminary data.</text>
</comment>
<dbReference type="InterPro" id="IPR017972">
    <property type="entry name" value="Cyt_P450_CS"/>
</dbReference>
<keyword evidence="2" id="KW-0349">Heme</keyword>
<organism evidence="3 4">
    <name type="scientific">Amycolatopsis acidiphila</name>
    <dbReference type="NCBI Taxonomy" id="715473"/>
    <lineage>
        <taxon>Bacteria</taxon>
        <taxon>Bacillati</taxon>
        <taxon>Actinomycetota</taxon>
        <taxon>Actinomycetes</taxon>
        <taxon>Pseudonocardiales</taxon>
        <taxon>Pseudonocardiaceae</taxon>
        <taxon>Amycolatopsis</taxon>
    </lineage>
</organism>
<dbReference type="OrthoDB" id="3599725at2"/>